<evidence type="ECO:0000259" key="3">
    <source>
        <dbReference type="PROSITE" id="PS50110"/>
    </source>
</evidence>
<evidence type="ECO:0000313" key="5">
    <source>
        <dbReference type="Proteomes" id="UP000247781"/>
    </source>
</evidence>
<proteinExistence type="predicted"/>
<comment type="caution">
    <text evidence="4">The sequence shown here is derived from an EMBL/GenBank/DDBJ whole genome shotgun (WGS) entry which is preliminary data.</text>
</comment>
<name>A0A318HRP7_9MYCO</name>
<dbReference type="AlphaFoldDB" id="A0A318HRP7"/>
<dbReference type="InterPro" id="IPR050595">
    <property type="entry name" value="Bact_response_regulator"/>
</dbReference>
<keyword evidence="1 2" id="KW-0597">Phosphoprotein</keyword>
<evidence type="ECO:0000256" key="1">
    <source>
        <dbReference type="ARBA" id="ARBA00022553"/>
    </source>
</evidence>
<protein>
    <submittedName>
        <fullName evidence="4">Response regulator receiver domain-containing protein</fullName>
    </submittedName>
</protein>
<dbReference type="Gene3D" id="3.40.50.2300">
    <property type="match status" value="1"/>
</dbReference>
<dbReference type="SUPFAM" id="SSF52172">
    <property type="entry name" value="CheY-like"/>
    <property type="match status" value="1"/>
</dbReference>
<evidence type="ECO:0000256" key="2">
    <source>
        <dbReference type="PROSITE-ProRule" id="PRU00169"/>
    </source>
</evidence>
<sequence>MRCLIVDDSAHFVAAARGLLEREGVAVVGVASTGADALRCFEELRPDVTLVDVDLGGESGFDVAEQLHRTAGPTAPPVILISTHAAQDFAELIEESPAAGFVAKSALSSGAIRDLVCH</sequence>
<dbReference type="PROSITE" id="PS50110">
    <property type="entry name" value="RESPONSE_REGULATORY"/>
    <property type="match status" value="1"/>
</dbReference>
<gene>
    <name evidence="4" type="ORF">C8E89_111119</name>
</gene>
<dbReference type="PANTHER" id="PTHR44591">
    <property type="entry name" value="STRESS RESPONSE REGULATOR PROTEIN 1"/>
    <property type="match status" value="1"/>
</dbReference>
<feature type="domain" description="Response regulatory" evidence="3">
    <location>
        <begin position="2"/>
        <end position="118"/>
    </location>
</feature>
<dbReference type="GO" id="GO:0000160">
    <property type="term" value="P:phosphorelay signal transduction system"/>
    <property type="evidence" value="ECO:0007669"/>
    <property type="project" value="InterPro"/>
</dbReference>
<reference evidence="5" key="1">
    <citation type="submission" date="2018-05" db="EMBL/GenBank/DDBJ databases">
        <authorList>
            <person name="Deangelis K."/>
            <person name="Huntemann M."/>
            <person name="Clum A."/>
            <person name="Pillay M."/>
            <person name="Palaniappan K."/>
            <person name="Varghese N."/>
            <person name="Mikhailova N."/>
            <person name="Stamatis D."/>
            <person name="Reddy T."/>
            <person name="Daum C."/>
            <person name="Shapiro N."/>
            <person name="Ivanova N."/>
            <person name="Kyrpides N."/>
            <person name="Woyke T."/>
        </authorList>
    </citation>
    <scope>NUCLEOTIDE SEQUENCE [LARGE SCALE GENOMIC DNA]</scope>
    <source>
        <strain evidence="5">GAS496</strain>
    </source>
</reference>
<evidence type="ECO:0000313" key="4">
    <source>
        <dbReference type="EMBL" id="PXX07335.1"/>
    </source>
</evidence>
<dbReference type="SMART" id="SM00448">
    <property type="entry name" value="REC"/>
    <property type="match status" value="1"/>
</dbReference>
<organism evidence="4 5">
    <name type="scientific">Mycolicibacterium moriokaense</name>
    <dbReference type="NCBI Taxonomy" id="39691"/>
    <lineage>
        <taxon>Bacteria</taxon>
        <taxon>Bacillati</taxon>
        <taxon>Actinomycetota</taxon>
        <taxon>Actinomycetes</taxon>
        <taxon>Mycobacteriales</taxon>
        <taxon>Mycobacteriaceae</taxon>
        <taxon>Mycolicibacterium</taxon>
    </lineage>
</organism>
<dbReference type="CDD" id="cd00156">
    <property type="entry name" value="REC"/>
    <property type="match status" value="1"/>
</dbReference>
<keyword evidence="5" id="KW-1185">Reference proteome</keyword>
<dbReference type="InterPro" id="IPR001789">
    <property type="entry name" value="Sig_transdc_resp-reg_receiver"/>
</dbReference>
<dbReference type="Proteomes" id="UP000247781">
    <property type="component" value="Unassembled WGS sequence"/>
</dbReference>
<dbReference type="PANTHER" id="PTHR44591:SF24">
    <property type="entry name" value="PROTEIN-GLUTAMATE METHYLESTERASE_PROTEIN-GLUTAMINE GLUTAMINASE 1"/>
    <property type="match status" value="1"/>
</dbReference>
<feature type="modified residue" description="4-aspartylphosphate" evidence="2">
    <location>
        <position position="52"/>
    </location>
</feature>
<dbReference type="OrthoDB" id="7352332at2"/>
<dbReference type="Pfam" id="PF00072">
    <property type="entry name" value="Response_reg"/>
    <property type="match status" value="1"/>
</dbReference>
<dbReference type="InterPro" id="IPR011006">
    <property type="entry name" value="CheY-like_superfamily"/>
</dbReference>
<accession>A0A318HRP7</accession>
<dbReference type="EMBL" id="QJJU01000011">
    <property type="protein sequence ID" value="PXX07335.1"/>
    <property type="molecule type" value="Genomic_DNA"/>
</dbReference>
<dbReference type="RefSeq" id="WP_110317404.1">
    <property type="nucleotide sequence ID" value="NZ_QJJU01000011.1"/>
</dbReference>
<reference evidence="4 5" key="2">
    <citation type="submission" date="2018-06" db="EMBL/GenBank/DDBJ databases">
        <title>Sequencing of bacterial isolates from soil warming experiment in Harvard Forest, Massachusetts, USA.</title>
        <authorList>
            <person name="Deangelis K.PhD."/>
        </authorList>
    </citation>
    <scope>NUCLEOTIDE SEQUENCE [LARGE SCALE GENOMIC DNA]</scope>
    <source>
        <strain evidence="4 5">GAS496</strain>
    </source>
</reference>